<dbReference type="Proteomes" id="UP000275385">
    <property type="component" value="Unassembled WGS sequence"/>
</dbReference>
<dbReference type="OrthoDB" id="5242466at2759"/>
<sequence length="596" mass="68151">MAATAPRTPPLEPQTPPPPLARRKHSPSSQLDQDTSHVPPNLQFYPRAARPLSPGLDLPQQNIRHKLLRRPFRLPSAYAQLEYRPELDRDSSDDEAVFEHGYKPAEKSVGAASERDLRLSALGIEEPNWKLDLPPRDPRKPGRWKKRTLSELGRSYHPLRMRLHEAAPKAGDEKGMWDRDSVWFKALYQDVWFKTRNFVGRYFGYGDLEGEEVWREVLGREGGREFLEFVARVGGKGGECDGGWSELLGGRAQREGVVMGAIARVLQDGCWDRLLFGAPEGMETLLEQHDKMHIRAEGYDRAQLRAKNIRALLSVQDDPTLPQNFWPAVDELTIRLLSMLLPLLNALDSHFEASRTTTLVEINQYLHSLVAEAGYLALAIRCSHDSIFRFTWPDIGDHWDMSQEHDEEYDELFQQSKMAVEARQTSGDLPIHTSTIAKVKIVLWPKLETLTRSQTRHKGTFVEVIMKSQVCYYCGFLGGEVKEAVPTLEEYIMEVELRNSRTKRVSAHLRDWAWRYFGCFAIMLILLIVGLALLEDEGEEGIRSLMTPPLHKIRVAFERVLNFVWGRPADLDGDLPWVDGDGHQSHPYRITLPLER</sequence>
<feature type="transmembrane region" description="Helical" evidence="2">
    <location>
        <begin position="512"/>
        <end position="534"/>
    </location>
</feature>
<dbReference type="STRING" id="177199.A0A420YKC4"/>
<protein>
    <submittedName>
        <fullName evidence="3">Uncharacterized protein</fullName>
    </submittedName>
</protein>
<dbReference type="EMBL" id="QVQW01000005">
    <property type="protein sequence ID" value="RKU48343.1"/>
    <property type="molecule type" value="Genomic_DNA"/>
</dbReference>
<evidence type="ECO:0000256" key="1">
    <source>
        <dbReference type="SAM" id="MobiDB-lite"/>
    </source>
</evidence>
<accession>A0A420YKC4</accession>
<comment type="caution">
    <text evidence="3">The sequence shown here is derived from an EMBL/GenBank/DDBJ whole genome shotgun (WGS) entry which is preliminary data.</text>
</comment>
<reference evidence="3 4" key="1">
    <citation type="submission" date="2018-08" db="EMBL/GenBank/DDBJ databases">
        <title>Draft genome of the lignicolous fungus Coniochaeta pulveracea.</title>
        <authorList>
            <person name="Borstlap C.J."/>
            <person name="De Witt R.N."/>
            <person name="Botha A."/>
            <person name="Volschenk H."/>
        </authorList>
    </citation>
    <scope>NUCLEOTIDE SEQUENCE [LARGE SCALE GENOMIC DNA]</scope>
    <source>
        <strain evidence="3 4">CAB683</strain>
    </source>
</reference>
<keyword evidence="4" id="KW-1185">Reference proteome</keyword>
<keyword evidence="2" id="KW-0812">Transmembrane</keyword>
<feature type="region of interest" description="Disordered" evidence="1">
    <location>
        <begin position="1"/>
        <end position="58"/>
    </location>
</feature>
<feature type="compositionally biased region" description="Pro residues" evidence="1">
    <location>
        <begin position="7"/>
        <end position="20"/>
    </location>
</feature>
<name>A0A420YKC4_9PEZI</name>
<keyword evidence="2" id="KW-1133">Transmembrane helix</keyword>
<keyword evidence="2" id="KW-0472">Membrane</keyword>
<organism evidence="3 4">
    <name type="scientific">Coniochaeta pulveracea</name>
    <dbReference type="NCBI Taxonomy" id="177199"/>
    <lineage>
        <taxon>Eukaryota</taxon>
        <taxon>Fungi</taxon>
        <taxon>Dikarya</taxon>
        <taxon>Ascomycota</taxon>
        <taxon>Pezizomycotina</taxon>
        <taxon>Sordariomycetes</taxon>
        <taxon>Sordariomycetidae</taxon>
        <taxon>Coniochaetales</taxon>
        <taxon>Coniochaetaceae</taxon>
        <taxon>Coniochaeta</taxon>
    </lineage>
</organism>
<proteinExistence type="predicted"/>
<evidence type="ECO:0000313" key="3">
    <source>
        <dbReference type="EMBL" id="RKU48343.1"/>
    </source>
</evidence>
<gene>
    <name evidence="3" type="ORF">DL546_008667</name>
</gene>
<evidence type="ECO:0000256" key="2">
    <source>
        <dbReference type="SAM" id="Phobius"/>
    </source>
</evidence>
<evidence type="ECO:0000313" key="4">
    <source>
        <dbReference type="Proteomes" id="UP000275385"/>
    </source>
</evidence>
<feature type="compositionally biased region" description="Polar residues" evidence="1">
    <location>
        <begin position="27"/>
        <end position="38"/>
    </location>
</feature>
<dbReference type="AlphaFoldDB" id="A0A420YKC4"/>